<keyword evidence="2" id="KW-1185">Reference proteome</keyword>
<evidence type="ECO:0000313" key="1">
    <source>
        <dbReference type="EMBL" id="KAH7674671.1"/>
    </source>
</evidence>
<comment type="caution">
    <text evidence="1">The sequence shown here is derived from an EMBL/GenBank/DDBJ whole genome shotgun (WGS) entry which is preliminary data.</text>
</comment>
<protein>
    <submittedName>
        <fullName evidence="1">Uncharacterized protein</fullName>
    </submittedName>
</protein>
<name>A0ACB7VKQ9_DIOAL</name>
<sequence>MPFSFILANRPCLHSNVCLCMSGPAMNIIGKEPDILKHIFAANL</sequence>
<reference evidence="2" key="1">
    <citation type="journal article" date="2022" name="Nat. Commun.">
        <title>Chromosome evolution and the genetic basis of agronomically important traits in greater yam.</title>
        <authorList>
            <person name="Bredeson J.V."/>
            <person name="Lyons J.B."/>
            <person name="Oniyinde I.O."/>
            <person name="Okereke N.R."/>
            <person name="Kolade O."/>
            <person name="Nnabue I."/>
            <person name="Nwadili C.O."/>
            <person name="Hribova E."/>
            <person name="Parker M."/>
            <person name="Nwogha J."/>
            <person name="Shu S."/>
            <person name="Carlson J."/>
            <person name="Kariba R."/>
            <person name="Muthemba S."/>
            <person name="Knop K."/>
            <person name="Barton G.J."/>
            <person name="Sherwood A.V."/>
            <person name="Lopez-Montes A."/>
            <person name="Asiedu R."/>
            <person name="Jamnadass R."/>
            <person name="Muchugi A."/>
            <person name="Goodstein D."/>
            <person name="Egesi C.N."/>
            <person name="Featherston J."/>
            <person name="Asfaw A."/>
            <person name="Simpson G.G."/>
            <person name="Dolezel J."/>
            <person name="Hendre P.S."/>
            <person name="Van Deynze A."/>
            <person name="Kumar P.L."/>
            <person name="Obidiegwu J.E."/>
            <person name="Bhattacharjee R."/>
            <person name="Rokhsar D.S."/>
        </authorList>
    </citation>
    <scope>NUCLEOTIDE SEQUENCE [LARGE SCALE GENOMIC DNA]</scope>
    <source>
        <strain evidence="2">cv. TDa95/00328</strain>
    </source>
</reference>
<dbReference type="Proteomes" id="UP000827976">
    <property type="component" value="Chromosome 8"/>
</dbReference>
<gene>
    <name evidence="1" type="ORF">IHE45_08G089600</name>
</gene>
<evidence type="ECO:0000313" key="2">
    <source>
        <dbReference type="Proteomes" id="UP000827976"/>
    </source>
</evidence>
<proteinExistence type="predicted"/>
<accession>A0ACB7VKQ9</accession>
<organism evidence="1 2">
    <name type="scientific">Dioscorea alata</name>
    <name type="common">Purple yam</name>
    <dbReference type="NCBI Taxonomy" id="55571"/>
    <lineage>
        <taxon>Eukaryota</taxon>
        <taxon>Viridiplantae</taxon>
        <taxon>Streptophyta</taxon>
        <taxon>Embryophyta</taxon>
        <taxon>Tracheophyta</taxon>
        <taxon>Spermatophyta</taxon>
        <taxon>Magnoliopsida</taxon>
        <taxon>Liliopsida</taxon>
        <taxon>Dioscoreales</taxon>
        <taxon>Dioscoreaceae</taxon>
        <taxon>Dioscorea</taxon>
    </lineage>
</organism>
<dbReference type="EMBL" id="CM037018">
    <property type="protein sequence ID" value="KAH7674671.1"/>
    <property type="molecule type" value="Genomic_DNA"/>
</dbReference>